<evidence type="ECO:0000313" key="2">
    <source>
        <dbReference type="EMBL" id="MCI53963.1"/>
    </source>
</evidence>
<sequence>SSAIKPFLKDPSSAAEEEEDPSPSGSGSSDVAEFTDPFQRYVVEQFAALESMMTRGFDSLSRKIEVLSKKIDDI</sequence>
<name>A0A392SYQ0_9FABA</name>
<evidence type="ECO:0000313" key="3">
    <source>
        <dbReference type="Proteomes" id="UP000265520"/>
    </source>
</evidence>
<feature type="non-terminal residue" evidence="2">
    <location>
        <position position="1"/>
    </location>
</feature>
<keyword evidence="3" id="KW-1185">Reference proteome</keyword>
<dbReference type="Proteomes" id="UP000265520">
    <property type="component" value="Unassembled WGS sequence"/>
</dbReference>
<comment type="caution">
    <text evidence="2">The sequence shown here is derived from an EMBL/GenBank/DDBJ whole genome shotgun (WGS) entry which is preliminary data.</text>
</comment>
<protein>
    <submittedName>
        <fullName evidence="2">Uncharacterized protein</fullName>
    </submittedName>
</protein>
<feature type="region of interest" description="Disordered" evidence="1">
    <location>
        <begin position="1"/>
        <end position="32"/>
    </location>
</feature>
<reference evidence="2 3" key="1">
    <citation type="journal article" date="2018" name="Front. Plant Sci.">
        <title>Red Clover (Trifolium pratense) and Zigzag Clover (T. medium) - A Picture of Genomic Similarities and Differences.</title>
        <authorList>
            <person name="Dluhosova J."/>
            <person name="Istvanek J."/>
            <person name="Nedelnik J."/>
            <person name="Repkova J."/>
        </authorList>
    </citation>
    <scope>NUCLEOTIDE SEQUENCE [LARGE SCALE GENOMIC DNA]</scope>
    <source>
        <strain evidence="3">cv. 10/8</strain>
        <tissue evidence="2">Leaf</tissue>
    </source>
</reference>
<feature type="compositionally biased region" description="Low complexity" evidence="1">
    <location>
        <begin position="22"/>
        <end position="32"/>
    </location>
</feature>
<organism evidence="2 3">
    <name type="scientific">Trifolium medium</name>
    <dbReference type="NCBI Taxonomy" id="97028"/>
    <lineage>
        <taxon>Eukaryota</taxon>
        <taxon>Viridiplantae</taxon>
        <taxon>Streptophyta</taxon>
        <taxon>Embryophyta</taxon>
        <taxon>Tracheophyta</taxon>
        <taxon>Spermatophyta</taxon>
        <taxon>Magnoliopsida</taxon>
        <taxon>eudicotyledons</taxon>
        <taxon>Gunneridae</taxon>
        <taxon>Pentapetalae</taxon>
        <taxon>rosids</taxon>
        <taxon>fabids</taxon>
        <taxon>Fabales</taxon>
        <taxon>Fabaceae</taxon>
        <taxon>Papilionoideae</taxon>
        <taxon>50 kb inversion clade</taxon>
        <taxon>NPAAA clade</taxon>
        <taxon>Hologalegina</taxon>
        <taxon>IRL clade</taxon>
        <taxon>Trifolieae</taxon>
        <taxon>Trifolium</taxon>
    </lineage>
</organism>
<dbReference type="AlphaFoldDB" id="A0A392SYQ0"/>
<accession>A0A392SYQ0</accession>
<dbReference type="EMBL" id="LXQA010471994">
    <property type="protein sequence ID" value="MCI53963.1"/>
    <property type="molecule type" value="Genomic_DNA"/>
</dbReference>
<evidence type="ECO:0000256" key="1">
    <source>
        <dbReference type="SAM" id="MobiDB-lite"/>
    </source>
</evidence>
<proteinExistence type="predicted"/>